<name>A0A399JC81_9MICC</name>
<gene>
    <name evidence="2" type="ORF">DWB68_05915</name>
</gene>
<comment type="caution">
    <text evidence="2">The sequence shown here is derived from an EMBL/GenBank/DDBJ whole genome shotgun (WGS) entry which is preliminary data.</text>
</comment>
<evidence type="ECO:0000256" key="1">
    <source>
        <dbReference type="SAM" id="Phobius"/>
    </source>
</evidence>
<dbReference type="EMBL" id="QQXK01000009">
    <property type="protein sequence ID" value="RII42680.1"/>
    <property type="molecule type" value="Genomic_DNA"/>
</dbReference>
<keyword evidence="3" id="KW-1185">Reference proteome</keyword>
<keyword evidence="1" id="KW-0812">Transmembrane</keyword>
<dbReference type="InterPro" id="IPR019675">
    <property type="entry name" value="DUF2550"/>
</dbReference>
<keyword evidence="1" id="KW-1133">Transmembrane helix</keyword>
<dbReference type="RefSeq" id="WP_119424225.1">
    <property type="nucleotide sequence ID" value="NZ_JBHOFJ010000001.1"/>
</dbReference>
<organism evidence="2 3">
    <name type="scientific">Galactobacter valiniphilus</name>
    <dbReference type="NCBI Taxonomy" id="2676122"/>
    <lineage>
        <taxon>Bacteria</taxon>
        <taxon>Bacillati</taxon>
        <taxon>Actinomycetota</taxon>
        <taxon>Actinomycetes</taxon>
        <taxon>Micrococcales</taxon>
        <taxon>Micrococcaceae</taxon>
        <taxon>Galactobacter</taxon>
    </lineage>
</organism>
<sequence>MSEFGVIVWCVLGLLALALIVLVLLGVRRSQLRRTLGTFDASLRVGEGRWSSGVCRYADHSLEFLRWLSLTPVAAYRFERTGLELKGWRQPTDAERPRLASDAILVELDSPQGPLQLGMSYGAYTGLSAWIEAGPVAGVGTWRQAP</sequence>
<evidence type="ECO:0000313" key="2">
    <source>
        <dbReference type="EMBL" id="RII42680.1"/>
    </source>
</evidence>
<protein>
    <submittedName>
        <fullName evidence="2">DUF2550 family protein</fullName>
    </submittedName>
</protein>
<proteinExistence type="predicted"/>
<feature type="transmembrane region" description="Helical" evidence="1">
    <location>
        <begin position="6"/>
        <end position="27"/>
    </location>
</feature>
<dbReference type="Proteomes" id="UP000265419">
    <property type="component" value="Unassembled WGS sequence"/>
</dbReference>
<dbReference type="Pfam" id="PF10739">
    <property type="entry name" value="DUF2550"/>
    <property type="match status" value="1"/>
</dbReference>
<accession>A0A399JC81</accession>
<reference evidence="2 3" key="1">
    <citation type="submission" date="2018-07" db="EMBL/GenBank/DDBJ databases">
        <title>Arthrobacter sp. nov., isolated from raw cow's milk with high bacterial count.</title>
        <authorList>
            <person name="Hahne J."/>
            <person name="Isele D."/>
            <person name="Lipski A."/>
        </authorList>
    </citation>
    <scope>NUCLEOTIDE SEQUENCE [LARGE SCALE GENOMIC DNA]</scope>
    <source>
        <strain evidence="2 3">JZ R-35</strain>
    </source>
</reference>
<keyword evidence="1" id="KW-0472">Membrane</keyword>
<evidence type="ECO:0000313" key="3">
    <source>
        <dbReference type="Proteomes" id="UP000265419"/>
    </source>
</evidence>
<dbReference type="AlphaFoldDB" id="A0A399JC81"/>